<keyword evidence="10" id="KW-0175">Coiled coil</keyword>
<dbReference type="Gene3D" id="2.40.30.170">
    <property type="match status" value="1"/>
</dbReference>
<dbReference type="Pfam" id="PF25994">
    <property type="entry name" value="HH_AprE"/>
    <property type="match status" value="1"/>
</dbReference>
<dbReference type="GO" id="GO:0005886">
    <property type="term" value="C:plasma membrane"/>
    <property type="evidence" value="ECO:0007669"/>
    <property type="project" value="UniProtKB-SubCell"/>
</dbReference>
<evidence type="ECO:0000256" key="8">
    <source>
        <dbReference type="ARBA" id="ARBA00023136"/>
    </source>
</evidence>
<dbReference type="InterPro" id="IPR006144">
    <property type="entry name" value="Secretion_HlyD_CS"/>
</dbReference>
<dbReference type="InterPro" id="IPR010129">
    <property type="entry name" value="T1SS_HlyD"/>
</dbReference>
<protein>
    <recommendedName>
        <fullName evidence="9">Membrane fusion protein (MFP) family protein</fullName>
    </recommendedName>
</protein>
<dbReference type="EMBL" id="JAUUUU010000005">
    <property type="protein sequence ID" value="MDP1521113.1"/>
    <property type="molecule type" value="Genomic_DNA"/>
</dbReference>
<reference evidence="13" key="2">
    <citation type="submission" date="2023-08" db="EMBL/GenBank/DDBJ databases">
        <authorList>
            <person name="Luo J."/>
        </authorList>
    </citation>
    <scope>NUCLEOTIDE SEQUENCE</scope>
    <source>
        <strain evidence="13">DSM 25064</strain>
    </source>
</reference>
<dbReference type="PANTHER" id="PTHR30386">
    <property type="entry name" value="MEMBRANE FUSION SUBUNIT OF EMRAB-TOLC MULTIDRUG EFFLUX PUMP"/>
    <property type="match status" value="1"/>
</dbReference>
<comment type="similarity">
    <text evidence="2 9">Belongs to the membrane fusion protein (MFP) (TC 8.A.1) family.</text>
</comment>
<evidence type="ECO:0000313" key="14">
    <source>
        <dbReference type="Proteomes" id="UP001178354"/>
    </source>
</evidence>
<dbReference type="NCBIfam" id="TIGR01843">
    <property type="entry name" value="type_I_hlyD"/>
    <property type="match status" value="1"/>
</dbReference>
<keyword evidence="5 9" id="KW-0997">Cell inner membrane</keyword>
<dbReference type="PRINTS" id="PR01490">
    <property type="entry name" value="RTXTOXIND"/>
</dbReference>
<evidence type="ECO:0000256" key="3">
    <source>
        <dbReference type="ARBA" id="ARBA00022448"/>
    </source>
</evidence>
<dbReference type="PANTHER" id="PTHR30386:SF26">
    <property type="entry name" value="TRANSPORT PROTEIN COMB"/>
    <property type="match status" value="1"/>
</dbReference>
<evidence type="ECO:0000256" key="9">
    <source>
        <dbReference type="RuleBase" id="RU365093"/>
    </source>
</evidence>
<feature type="coiled-coil region" evidence="10">
    <location>
        <begin position="164"/>
        <end position="191"/>
    </location>
</feature>
<evidence type="ECO:0000256" key="6">
    <source>
        <dbReference type="ARBA" id="ARBA00022692"/>
    </source>
</evidence>
<keyword evidence="3 9" id="KW-0813">Transport</keyword>
<dbReference type="InterPro" id="IPR050739">
    <property type="entry name" value="MFP"/>
</dbReference>
<evidence type="ECO:0000259" key="12">
    <source>
        <dbReference type="Pfam" id="PF26002"/>
    </source>
</evidence>
<sequence>MFSTLRNKFRKHFQQTPAVDLKYMSYSSEAVLKQSPLVSQLLLWVIAAFIVVMLVWASLAKIDEFTRGEGKIVPSSDIQVVQNLEGGILASLLVAEGDVVDRGQPLIQIDDTIFASTYKERSLQAEQLTIKAARLRAEANGTSFDEELAKLGGNYDPVLVASERALYESRLQEHQSQQEILNQKASQKKQELSSIKVNRQSLSDSYDLMRRELNFTRPLVAEGAVSQVELLRLERQVTDLKGELDRAAIAIPQLETAYSEAQNNVISHAQTFASESRGELNDVMSELGRIKQSNEALEDRVKRTVVRSPMKGTVKQLKVKTIGGVIQPGMDLVEIVPFDDSLLVDARVLPRDIAFIHPTQSATVKFTAYDFSIHGGLAAKVVHISPDTIVDEEGVSYYQVRLQTESSSLGKPEDPLPIIPGMTVQVDILTGKKTILDYLLKPILKTKELAFRER</sequence>
<dbReference type="Pfam" id="PF26002">
    <property type="entry name" value="Beta-barrel_AprE"/>
    <property type="match status" value="1"/>
</dbReference>
<keyword evidence="8 9" id="KW-0472">Membrane</keyword>
<dbReference type="AlphaFoldDB" id="A0AAW8B9H6"/>
<keyword evidence="7 9" id="KW-1133">Transmembrane helix</keyword>
<accession>A0AAW8B9H6</accession>
<comment type="caution">
    <text evidence="13">The sequence shown here is derived from an EMBL/GenBank/DDBJ whole genome shotgun (WGS) entry which is preliminary data.</text>
</comment>
<dbReference type="RefSeq" id="WP_305170781.1">
    <property type="nucleotide sequence ID" value="NZ_JAUUUU010000005.1"/>
</dbReference>
<dbReference type="InterPro" id="IPR058781">
    <property type="entry name" value="HH_AprE-like"/>
</dbReference>
<evidence type="ECO:0000256" key="10">
    <source>
        <dbReference type="SAM" id="Coils"/>
    </source>
</evidence>
<evidence type="ECO:0000256" key="4">
    <source>
        <dbReference type="ARBA" id="ARBA00022475"/>
    </source>
</evidence>
<gene>
    <name evidence="13" type="ORF">Q8A57_09045</name>
</gene>
<evidence type="ECO:0000259" key="11">
    <source>
        <dbReference type="Pfam" id="PF25994"/>
    </source>
</evidence>
<evidence type="ECO:0000256" key="7">
    <source>
        <dbReference type="ARBA" id="ARBA00022989"/>
    </source>
</evidence>
<dbReference type="Gene3D" id="2.40.50.100">
    <property type="match status" value="1"/>
</dbReference>
<keyword evidence="6 9" id="KW-0812">Transmembrane</keyword>
<proteinExistence type="inferred from homology"/>
<keyword evidence="14" id="KW-1185">Reference proteome</keyword>
<dbReference type="Proteomes" id="UP001178354">
    <property type="component" value="Unassembled WGS sequence"/>
</dbReference>
<reference evidence="13" key="1">
    <citation type="journal article" date="2010" name="Int. J. Syst. Evol. Microbiol.">
        <title>Porticoccus litoralis gen. nov., sp. nov., a gammaproteobacterium isolated from the Yellow Sea.</title>
        <authorList>
            <person name="Oh H.M."/>
            <person name="Kim H."/>
            <person name="Kim K.M."/>
            <person name="Min G.S."/>
            <person name="Cho J.C."/>
        </authorList>
    </citation>
    <scope>NUCLEOTIDE SEQUENCE</scope>
    <source>
        <strain evidence="13">DSM 25064</strain>
    </source>
</reference>
<dbReference type="Gene3D" id="1.10.287.470">
    <property type="entry name" value="Helix hairpin bin"/>
    <property type="match status" value="1"/>
</dbReference>
<dbReference type="GO" id="GO:0009306">
    <property type="term" value="P:protein secretion"/>
    <property type="evidence" value="ECO:0007669"/>
    <property type="project" value="InterPro"/>
</dbReference>
<feature type="transmembrane region" description="Helical" evidence="9">
    <location>
        <begin position="41"/>
        <end position="59"/>
    </location>
</feature>
<dbReference type="PROSITE" id="PS00543">
    <property type="entry name" value="HLYD_FAMILY"/>
    <property type="match status" value="1"/>
</dbReference>
<dbReference type="InterPro" id="IPR058982">
    <property type="entry name" value="Beta-barrel_AprE"/>
</dbReference>
<feature type="domain" description="AprE-like long alpha-helical hairpin" evidence="11">
    <location>
        <begin position="118"/>
        <end position="300"/>
    </location>
</feature>
<dbReference type="SUPFAM" id="SSF111369">
    <property type="entry name" value="HlyD-like secretion proteins"/>
    <property type="match status" value="1"/>
</dbReference>
<evidence type="ECO:0000256" key="5">
    <source>
        <dbReference type="ARBA" id="ARBA00022519"/>
    </source>
</evidence>
<feature type="domain" description="AprE-like beta-barrel" evidence="12">
    <location>
        <begin position="342"/>
        <end position="431"/>
    </location>
</feature>
<evidence type="ECO:0000313" key="13">
    <source>
        <dbReference type="EMBL" id="MDP1521113.1"/>
    </source>
</evidence>
<evidence type="ECO:0000256" key="1">
    <source>
        <dbReference type="ARBA" id="ARBA00004377"/>
    </source>
</evidence>
<keyword evidence="4 9" id="KW-1003">Cell membrane</keyword>
<name>A0AAW8B9H6_9GAMM</name>
<organism evidence="13 14">
    <name type="scientific">Porticoccus litoralis</name>
    <dbReference type="NCBI Taxonomy" id="434086"/>
    <lineage>
        <taxon>Bacteria</taxon>
        <taxon>Pseudomonadati</taxon>
        <taxon>Pseudomonadota</taxon>
        <taxon>Gammaproteobacteria</taxon>
        <taxon>Cellvibrionales</taxon>
        <taxon>Porticoccaceae</taxon>
        <taxon>Porticoccus</taxon>
    </lineage>
</organism>
<comment type="subcellular location">
    <subcellularLocation>
        <location evidence="1 9">Cell inner membrane</location>
        <topology evidence="1 9">Single-pass membrane protein</topology>
    </subcellularLocation>
</comment>
<evidence type="ECO:0000256" key="2">
    <source>
        <dbReference type="ARBA" id="ARBA00009477"/>
    </source>
</evidence>